<sequence>MARIATTALLLSVVVAPAVYGSSFSSDNDRAVLARRQASDELVSRRLHIHLPKVHLPHIKLPHISGKQFLNGLKKFGPKIGKTVFKIAKLALREDIEETHLVARDIDGAEALYELLARSPRISLKNMMKSVKKMKKYVKTGANLAHSVGLLRRGMGDDWEAEIVERALDELDVLDARDLYAHLTLLERAIVAVDNEKREWNMGERGWAREDQEVHARDDTSDTHFARHYSDYGLEDLD</sequence>
<comment type="caution">
    <text evidence="2">The sequence shown here is derived from an EMBL/GenBank/DDBJ whole genome shotgun (WGS) entry which is preliminary data.</text>
</comment>
<proteinExistence type="predicted"/>
<dbReference type="AlphaFoldDB" id="A0A8H7XNH9"/>
<feature type="chain" id="PRO_5034885539" evidence="1">
    <location>
        <begin position="22"/>
        <end position="238"/>
    </location>
</feature>
<dbReference type="OrthoDB" id="10536626at2759"/>
<keyword evidence="1" id="KW-0732">Signal</keyword>
<evidence type="ECO:0000313" key="2">
    <source>
        <dbReference type="EMBL" id="KAG5162689.1"/>
    </source>
</evidence>
<accession>A0A8H7XNH9</accession>
<feature type="signal peptide" evidence="1">
    <location>
        <begin position="1"/>
        <end position="21"/>
    </location>
</feature>
<reference evidence="2" key="1">
    <citation type="submission" date="2021-02" db="EMBL/GenBank/DDBJ databases">
        <title>Psilocybe cubensis genome.</title>
        <authorList>
            <person name="Mckernan K.J."/>
            <person name="Crawford S."/>
            <person name="Trippe A."/>
            <person name="Kane L.T."/>
            <person name="Mclaughlin S."/>
        </authorList>
    </citation>
    <scope>NUCLEOTIDE SEQUENCE [LARGE SCALE GENOMIC DNA]</scope>
    <source>
        <strain evidence="2">MGC-MH-2018</strain>
    </source>
</reference>
<dbReference type="EMBL" id="JAFIQS010000018">
    <property type="protein sequence ID" value="KAG5162689.1"/>
    <property type="molecule type" value="Genomic_DNA"/>
</dbReference>
<protein>
    <submittedName>
        <fullName evidence="2">Uncharacterized protein</fullName>
    </submittedName>
</protein>
<gene>
    <name evidence="2" type="ORF">JR316_012574</name>
</gene>
<name>A0A8H7XNH9_PSICU</name>
<organism evidence="2">
    <name type="scientific">Psilocybe cubensis</name>
    <name type="common">Psychedelic mushroom</name>
    <name type="synonym">Stropharia cubensis</name>
    <dbReference type="NCBI Taxonomy" id="181762"/>
    <lineage>
        <taxon>Eukaryota</taxon>
        <taxon>Fungi</taxon>
        <taxon>Dikarya</taxon>
        <taxon>Basidiomycota</taxon>
        <taxon>Agaricomycotina</taxon>
        <taxon>Agaricomycetes</taxon>
        <taxon>Agaricomycetidae</taxon>
        <taxon>Agaricales</taxon>
        <taxon>Agaricineae</taxon>
        <taxon>Strophariaceae</taxon>
        <taxon>Psilocybe</taxon>
    </lineage>
</organism>
<evidence type="ECO:0000256" key="1">
    <source>
        <dbReference type="SAM" id="SignalP"/>
    </source>
</evidence>